<dbReference type="Proteomes" id="UP000636800">
    <property type="component" value="Chromosome 5"/>
</dbReference>
<sequence length="58" mass="6316">MARTWLDKANPWIGWKGIRVEGWFPKGKDGLLGSLSPESSTFTLGLSQRGTVALVADI</sequence>
<evidence type="ECO:0000313" key="1">
    <source>
        <dbReference type="EMBL" id="KAG0480351.1"/>
    </source>
</evidence>
<organism evidence="2 4">
    <name type="scientific">Vanilla planifolia</name>
    <name type="common">Vanilla</name>
    <dbReference type="NCBI Taxonomy" id="51239"/>
    <lineage>
        <taxon>Eukaryota</taxon>
        <taxon>Viridiplantae</taxon>
        <taxon>Streptophyta</taxon>
        <taxon>Embryophyta</taxon>
        <taxon>Tracheophyta</taxon>
        <taxon>Spermatophyta</taxon>
        <taxon>Magnoliopsida</taxon>
        <taxon>Liliopsida</taxon>
        <taxon>Asparagales</taxon>
        <taxon>Orchidaceae</taxon>
        <taxon>Vanilloideae</taxon>
        <taxon>Vanilleae</taxon>
        <taxon>Vanilla</taxon>
    </lineage>
</organism>
<dbReference type="EMBL" id="JADCNL010000005">
    <property type="protein sequence ID" value="KAG0480351.1"/>
    <property type="molecule type" value="Genomic_DNA"/>
</dbReference>
<evidence type="ECO:0000313" key="2">
    <source>
        <dbReference type="EMBL" id="KAG0482841.1"/>
    </source>
</evidence>
<name>A0A835QZT3_VANPL</name>
<protein>
    <submittedName>
        <fullName evidence="2">Uncharacterized protein</fullName>
    </submittedName>
</protein>
<dbReference type="AlphaFoldDB" id="A0A835QZT3"/>
<evidence type="ECO:0000313" key="4">
    <source>
        <dbReference type="Proteomes" id="UP000639772"/>
    </source>
</evidence>
<dbReference type="EMBL" id="JADCNM010000005">
    <property type="protein sequence ID" value="KAG0482841.1"/>
    <property type="molecule type" value="Genomic_DNA"/>
</dbReference>
<proteinExistence type="predicted"/>
<gene>
    <name evidence="2" type="ORF">HPP92_010925</name>
    <name evidence="1" type="ORF">HPP92_011209</name>
</gene>
<reference evidence="3 4" key="1">
    <citation type="journal article" date="2020" name="Nat. Food">
        <title>A phased Vanilla planifolia genome enables genetic improvement of flavour and production.</title>
        <authorList>
            <person name="Hasing T."/>
            <person name="Tang H."/>
            <person name="Brym M."/>
            <person name="Khazi F."/>
            <person name="Huang T."/>
            <person name="Chambers A.H."/>
        </authorList>
    </citation>
    <scope>NUCLEOTIDE SEQUENCE [LARGE SCALE GENOMIC DNA]</scope>
    <source>
        <tissue evidence="2">Leaf</tissue>
    </source>
</reference>
<comment type="caution">
    <text evidence="2">The sequence shown here is derived from an EMBL/GenBank/DDBJ whole genome shotgun (WGS) entry which is preliminary data.</text>
</comment>
<evidence type="ECO:0000313" key="3">
    <source>
        <dbReference type="Proteomes" id="UP000636800"/>
    </source>
</evidence>
<accession>A0A835QZT3</accession>
<dbReference type="Proteomes" id="UP000639772">
    <property type="component" value="Unassembled WGS sequence"/>
</dbReference>
<keyword evidence="3" id="KW-1185">Reference proteome</keyword>